<feature type="transmembrane region" description="Helical" evidence="1">
    <location>
        <begin position="293"/>
        <end position="314"/>
    </location>
</feature>
<proteinExistence type="predicted"/>
<evidence type="ECO:0000256" key="1">
    <source>
        <dbReference type="SAM" id="Phobius"/>
    </source>
</evidence>
<feature type="transmembrane region" description="Helical" evidence="1">
    <location>
        <begin position="617"/>
        <end position="639"/>
    </location>
</feature>
<keyword evidence="3" id="KW-1185">Reference proteome</keyword>
<evidence type="ECO:0008006" key="4">
    <source>
        <dbReference type="Google" id="ProtNLM"/>
    </source>
</evidence>
<evidence type="ECO:0000313" key="2">
    <source>
        <dbReference type="EMBL" id="SPT54170.1"/>
    </source>
</evidence>
<keyword evidence="1" id="KW-0472">Membrane</keyword>
<feature type="transmembrane region" description="Helical" evidence="1">
    <location>
        <begin position="335"/>
        <end position="354"/>
    </location>
</feature>
<comment type="caution">
    <text evidence="2">The sequence shown here is derived from an EMBL/GenBank/DDBJ whole genome shotgun (WGS) entry which is preliminary data.</text>
</comment>
<dbReference type="EMBL" id="UAPQ01000009">
    <property type="protein sequence ID" value="SPT54170.1"/>
    <property type="molecule type" value="Genomic_DNA"/>
</dbReference>
<name>A0ABY1VQ87_9ACTO</name>
<feature type="transmembrane region" description="Helical" evidence="1">
    <location>
        <begin position="31"/>
        <end position="51"/>
    </location>
</feature>
<feature type="transmembrane region" description="Helical" evidence="1">
    <location>
        <begin position="366"/>
        <end position="386"/>
    </location>
</feature>
<feature type="transmembrane region" description="Helical" evidence="1">
    <location>
        <begin position="197"/>
        <end position="220"/>
    </location>
</feature>
<keyword evidence="1" id="KW-1133">Transmembrane helix</keyword>
<feature type="transmembrane region" description="Helical" evidence="1">
    <location>
        <begin position="241"/>
        <end position="268"/>
    </location>
</feature>
<evidence type="ECO:0000313" key="3">
    <source>
        <dbReference type="Proteomes" id="UP000250006"/>
    </source>
</evidence>
<sequence length="743" mass="79231">MKMSDSWMRVWRVGAAIRDSDRRTWGRLATIFRVAGVLFLCLGIVAVVMVLRTAELREARAAAISPIPASTSDDIQFYYGFKLSELDSKPVIEILIDPVSETIPLPPGVAAWPAPGEAVVSPQLAKELVGEHKGLYGHISGEISLDGLETPHERRAYIRTDPSAVPREKPEPMRGFGSSLPAFYGTGTKYAPDTLQAIILMLITLVLPGVVCVALSAGMRTDERQRRSTSLVAIGMRRRDILILDLADTLPSVLWGWAIALGCVSLLLTVDVPLPWLDTVLQAAQTRQSTRSLLGAATIGAMLSAVIMLSVRASSRFLSVRGGKRRRRARSATRTDLRIAIGVIGFIVAIVGPILLLEGDYRPLSYYLGVILVAISLPALVARFVARAGTQLARRGLRRSKPQDLVSGRYLEALSGRSSRLALGICVAILVGGQAQLWTSLLDGQSQLALQERERWGTRVVQIRGDLSGPYASRFFASLPENVGVAFASSERSSDSQGPRSMSQTITASCSVFATLGIDCSPHTLTESEISEKLWLIAPFDPTIGITIEPLDASSADSGSAVPEVLARTVLLSLSDENIDVARLRREAIAVDPRIGFSSVGLGQAITASQRSIMGNWVLSLSSLGILLMAAFFAACVGVEARSNAERLASVGVVSGAPGIASRTAWLTTCLPVLIAGLIGVAAYALLPVGLDNRLAGSTRSDALVQLSPEFIVGTLALTAITALWAGWSASRATARAAAIWSP</sequence>
<accession>A0ABY1VQ87</accession>
<dbReference type="Proteomes" id="UP000250006">
    <property type="component" value="Unassembled WGS sequence"/>
</dbReference>
<reference evidence="2 3" key="1">
    <citation type="submission" date="2018-06" db="EMBL/GenBank/DDBJ databases">
        <authorList>
            <consortium name="Pathogen Informatics"/>
            <person name="Doyle S."/>
        </authorList>
    </citation>
    <scope>NUCLEOTIDE SEQUENCE [LARGE SCALE GENOMIC DNA]</scope>
    <source>
        <strain evidence="2 3">NCTC11535</strain>
    </source>
</reference>
<feature type="transmembrane region" description="Helical" evidence="1">
    <location>
        <begin position="707"/>
        <end position="728"/>
    </location>
</feature>
<protein>
    <recommendedName>
        <fullName evidence="4">FtsX-like permease family</fullName>
    </recommendedName>
</protein>
<feature type="transmembrane region" description="Helical" evidence="1">
    <location>
        <begin position="665"/>
        <end position="687"/>
    </location>
</feature>
<gene>
    <name evidence="2" type="ORF">NCTC11535_01874</name>
</gene>
<keyword evidence="1" id="KW-0812">Transmembrane</keyword>
<organism evidence="2 3">
    <name type="scientific">Actinomyces bovis</name>
    <dbReference type="NCBI Taxonomy" id="1658"/>
    <lineage>
        <taxon>Bacteria</taxon>
        <taxon>Bacillati</taxon>
        <taxon>Actinomycetota</taxon>
        <taxon>Actinomycetes</taxon>
        <taxon>Actinomycetales</taxon>
        <taxon>Actinomycetaceae</taxon>
        <taxon>Actinomyces</taxon>
    </lineage>
</organism>